<keyword evidence="2" id="KW-1185">Reference proteome</keyword>
<sequence>MKLGETKTERMPGNKYNGNSSIPTSRVERLLRDRELRKSSKATDNNLVEQYLEGALAAQATGEGWERPDAIPFRQRLLVVANRLPVSAVRRGEESWSLEVSAGGLVTALLGVKEFEARWIGWAGVNVPDEAGQRALTKALAEKRCIPVFLDEDIVHQYYNGYCNNILWPLFHYLGLPQEDRLATTRSFQSQFAAYKKANQMFADVVNQHYEEGDVVWCHDYHLMFLPKCLKDYNSKMKVGWFLHTPFPSSEIHRTLPSRSELLRAVLAADLVGFHTYDYARHFVSACTRILGLEGTPEGVEDQGRLTRVAAFPIGIDSDRFIRALEVPQVQEHIRELKERFAGRKVMLGVDRLDMIKGIPQKILAFEKFLEENSSWRDKVVLLQIAVPTRTDVPEYQKLTSQVHEIVGRINGRFGTLTAVPIHHLDRSLDFHALCALYAVTDVALVTSLRDGMNLVSYEFVACQDSKKGVLILSEFAGAAQSLGAGAILVNPWNITEVAASIGQALNMSAEEREKRHWHNFGHVTTHTAQEWAETFVSELNDTVVEAQLRIRQVPPSLPVNDAIGHYLHSNNRLLILGFNATLTEPVETPGRRGGDQIREMDLKLHPEIKETLTALCSDPKTTIVVLSGSSRSVLDDNFGQYNMWLAAENGMFLRFTKGDWMTTMPEHLNMEWVDSVKHVFEYFTERTPRSHFDPRETSLVWNYKYADLEFGKLQARDMLQHLWTGPISNASVDVVQGSRSVEVRAVGVTKGAAIDRILGEIVHSKFISTPIDYVLCIGHFLGKDEDVYTFFEPELPSDTLGAVSRTKVTDTFKQSGERKPPLKFPGSRNGSSSKSSQGTQRPQPNPERKTNNHVYGNGRRPSPEKVSWNVLDLKGENYFSCTVGRTRTNARYLLGSSDEVVAFLKELAGASVSSSPSSS</sequence>
<dbReference type="Proteomes" id="UP000828048">
    <property type="component" value="Chromosome 1"/>
</dbReference>
<evidence type="ECO:0000313" key="2">
    <source>
        <dbReference type="Proteomes" id="UP000828048"/>
    </source>
</evidence>
<accession>A0ACB7XQQ3</accession>
<evidence type="ECO:0000313" key="1">
    <source>
        <dbReference type="EMBL" id="KAH7843147.1"/>
    </source>
</evidence>
<reference evidence="1 2" key="1">
    <citation type="journal article" date="2021" name="Hortic Res">
        <title>High-quality reference genome and annotation aids understanding of berry development for evergreen blueberry (Vaccinium darrowii).</title>
        <authorList>
            <person name="Yu J."/>
            <person name="Hulse-Kemp A.M."/>
            <person name="Babiker E."/>
            <person name="Staton M."/>
        </authorList>
    </citation>
    <scope>NUCLEOTIDE SEQUENCE [LARGE SCALE GENOMIC DNA]</scope>
    <source>
        <strain evidence="2">cv. NJ 8807/NJ 8810</strain>
        <tissue evidence="1">Young leaf</tissue>
    </source>
</reference>
<proteinExistence type="predicted"/>
<comment type="caution">
    <text evidence="1">The sequence shown here is derived from an EMBL/GenBank/DDBJ whole genome shotgun (WGS) entry which is preliminary data.</text>
</comment>
<name>A0ACB7XQQ3_9ERIC</name>
<protein>
    <submittedName>
        <fullName evidence="1">Uncharacterized protein</fullName>
    </submittedName>
</protein>
<organism evidence="1 2">
    <name type="scientific">Vaccinium darrowii</name>
    <dbReference type="NCBI Taxonomy" id="229202"/>
    <lineage>
        <taxon>Eukaryota</taxon>
        <taxon>Viridiplantae</taxon>
        <taxon>Streptophyta</taxon>
        <taxon>Embryophyta</taxon>
        <taxon>Tracheophyta</taxon>
        <taxon>Spermatophyta</taxon>
        <taxon>Magnoliopsida</taxon>
        <taxon>eudicotyledons</taxon>
        <taxon>Gunneridae</taxon>
        <taxon>Pentapetalae</taxon>
        <taxon>asterids</taxon>
        <taxon>Ericales</taxon>
        <taxon>Ericaceae</taxon>
        <taxon>Vaccinioideae</taxon>
        <taxon>Vaccinieae</taxon>
        <taxon>Vaccinium</taxon>
    </lineage>
</organism>
<dbReference type="EMBL" id="CM037151">
    <property type="protein sequence ID" value="KAH7843147.1"/>
    <property type="molecule type" value="Genomic_DNA"/>
</dbReference>
<gene>
    <name evidence="1" type="ORF">Vadar_013250</name>
</gene>